<dbReference type="AlphaFoldDB" id="A0A284VKI4"/>
<evidence type="ECO:0000256" key="1">
    <source>
        <dbReference type="SAM" id="Phobius"/>
    </source>
</evidence>
<evidence type="ECO:0000313" key="3">
    <source>
        <dbReference type="Proteomes" id="UP000218615"/>
    </source>
</evidence>
<keyword evidence="1" id="KW-0812">Transmembrane</keyword>
<sequence>MLLSDFYPLLGDFYLLINNHYRFIAAVNLMAAAVCVFYGRKIYESTRGATEFWLFLSAFIASLGTYMLLDFSRVTFLMRFEPIILSAQDLAIAFAATFALICGVYAKKMFNELLGE</sequence>
<dbReference type="Proteomes" id="UP000218615">
    <property type="component" value="Unassembled WGS sequence"/>
</dbReference>
<protein>
    <submittedName>
        <fullName evidence="2">Uncharacterized protein</fullName>
    </submittedName>
</protein>
<evidence type="ECO:0000313" key="2">
    <source>
        <dbReference type="EMBL" id="SNQ59732.1"/>
    </source>
</evidence>
<dbReference type="EMBL" id="FZMP01000036">
    <property type="protein sequence ID" value="SNQ59732.1"/>
    <property type="molecule type" value="Genomic_DNA"/>
</dbReference>
<reference evidence="3" key="1">
    <citation type="submission" date="2017-06" db="EMBL/GenBank/DDBJ databases">
        <authorList>
            <person name="Cremers G."/>
        </authorList>
    </citation>
    <scope>NUCLEOTIDE SEQUENCE [LARGE SCALE GENOMIC DNA]</scope>
</reference>
<feature type="transmembrane region" description="Helical" evidence="1">
    <location>
        <begin position="83"/>
        <end position="106"/>
    </location>
</feature>
<keyword evidence="3" id="KW-1185">Reference proteome</keyword>
<proteinExistence type="predicted"/>
<accession>A0A284VKI4</accession>
<feature type="transmembrane region" description="Helical" evidence="1">
    <location>
        <begin position="52"/>
        <end position="71"/>
    </location>
</feature>
<dbReference type="RefSeq" id="WP_096204058.1">
    <property type="nucleotide sequence ID" value="NZ_FZMP01000036.1"/>
</dbReference>
<name>A0A284VKI4_9EURY</name>
<feature type="transmembrane region" description="Helical" evidence="1">
    <location>
        <begin position="20"/>
        <end position="40"/>
    </location>
</feature>
<keyword evidence="1" id="KW-0472">Membrane</keyword>
<keyword evidence="1" id="KW-1133">Transmembrane helix</keyword>
<dbReference type="OrthoDB" id="382505at2157"/>
<gene>
    <name evidence="2" type="ORF">MNV_1300008</name>
</gene>
<organism evidence="2 3">
    <name type="scientific">Candidatus Methanoperedens nitratireducens</name>
    <dbReference type="NCBI Taxonomy" id="1392998"/>
    <lineage>
        <taxon>Archaea</taxon>
        <taxon>Methanobacteriati</taxon>
        <taxon>Methanobacteriota</taxon>
        <taxon>Stenosarchaea group</taxon>
        <taxon>Methanomicrobia</taxon>
        <taxon>Methanosarcinales</taxon>
        <taxon>ANME-2 cluster</taxon>
        <taxon>Candidatus Methanoperedentaceae</taxon>
        <taxon>Candidatus Methanoperedens</taxon>
    </lineage>
</organism>